<gene>
    <name evidence="1" type="ORF">H8S18_00230</name>
</gene>
<evidence type="ECO:0000313" key="2">
    <source>
        <dbReference type="Proteomes" id="UP000606889"/>
    </source>
</evidence>
<dbReference type="RefSeq" id="WP_186856319.1">
    <property type="nucleotide sequence ID" value="NZ_JACOON010000001.1"/>
</dbReference>
<dbReference type="Gene3D" id="3.90.1010.20">
    <property type="match status" value="1"/>
</dbReference>
<name>A0ABR7EAG7_9FIRM</name>
<accession>A0ABR7EAG7</accession>
<organism evidence="1 2">
    <name type="scientific">Christensenella tenuis</name>
    <dbReference type="NCBI Taxonomy" id="2763033"/>
    <lineage>
        <taxon>Bacteria</taxon>
        <taxon>Bacillati</taxon>
        <taxon>Bacillota</taxon>
        <taxon>Clostridia</taxon>
        <taxon>Christensenellales</taxon>
        <taxon>Christensenellaceae</taxon>
        <taxon>Christensenella</taxon>
    </lineage>
</organism>
<dbReference type="Proteomes" id="UP000606889">
    <property type="component" value="Unassembled WGS sequence"/>
</dbReference>
<evidence type="ECO:0000313" key="1">
    <source>
        <dbReference type="EMBL" id="MBC5646773.1"/>
    </source>
</evidence>
<protein>
    <submittedName>
        <fullName evidence="1">FMN-binding protein</fullName>
    </submittedName>
</protein>
<proteinExistence type="predicted"/>
<reference evidence="1 2" key="1">
    <citation type="submission" date="2020-08" db="EMBL/GenBank/DDBJ databases">
        <title>Genome public.</title>
        <authorList>
            <person name="Liu C."/>
            <person name="Sun Q."/>
        </authorList>
    </citation>
    <scope>NUCLEOTIDE SEQUENCE [LARGE SCALE GENOMIC DNA]</scope>
    <source>
        <strain evidence="1 2">NSJ-35</strain>
    </source>
</reference>
<keyword evidence="2" id="KW-1185">Reference proteome</keyword>
<dbReference type="EMBL" id="JACOON010000001">
    <property type="protein sequence ID" value="MBC5646773.1"/>
    <property type="molecule type" value="Genomic_DNA"/>
</dbReference>
<sequence length="153" mass="16794">MRKRSYRIITVILAVIVISVGIVCLTGCSQSSNALKDGYYTAEMAEYNNGWKEYLTVFVRGGKIVSAEYNARNASGFIKSWDMDYMRLMNANMGTYPNQYTRNYAKQFLETQQADAVDAIAGATTSYGSFGDLAQAVIDHAKAGNTEIAIVPG</sequence>
<comment type="caution">
    <text evidence="1">The sequence shown here is derived from an EMBL/GenBank/DDBJ whole genome shotgun (WGS) entry which is preliminary data.</text>
</comment>